<evidence type="ECO:0000256" key="6">
    <source>
        <dbReference type="ARBA" id="ARBA00022837"/>
    </source>
</evidence>
<dbReference type="FunFam" id="2.60.40.60:FF:000002">
    <property type="entry name" value="Protocadherin alpha 2"/>
    <property type="match status" value="1"/>
</dbReference>
<evidence type="ECO:0000256" key="7">
    <source>
        <dbReference type="ARBA" id="ARBA00022889"/>
    </source>
</evidence>
<evidence type="ECO:0000256" key="4">
    <source>
        <dbReference type="ARBA" id="ARBA00022729"/>
    </source>
</evidence>
<keyword evidence="16" id="KW-1185">Reference proteome</keyword>
<proteinExistence type="predicted"/>
<dbReference type="PROSITE" id="PS50268">
    <property type="entry name" value="CADHERIN_2"/>
    <property type="match status" value="6"/>
</dbReference>
<keyword evidence="9 12" id="KW-0472">Membrane</keyword>
<dbReference type="GO" id="GO:0007156">
    <property type="term" value="P:homophilic cell adhesion via plasma membrane adhesion molecules"/>
    <property type="evidence" value="ECO:0007669"/>
    <property type="project" value="InterPro"/>
</dbReference>
<dbReference type="SMART" id="SM00112">
    <property type="entry name" value="CA"/>
    <property type="match status" value="6"/>
</dbReference>
<dbReference type="FunFam" id="2.60.40.60:FF:000020">
    <property type="entry name" value="Dachsous cadherin-related 1b"/>
    <property type="match status" value="1"/>
</dbReference>
<feature type="signal peptide" evidence="13">
    <location>
        <begin position="1"/>
        <end position="16"/>
    </location>
</feature>
<feature type="domain" description="Cadherin" evidence="14">
    <location>
        <begin position="637"/>
        <end position="736"/>
    </location>
</feature>
<evidence type="ECO:0000256" key="3">
    <source>
        <dbReference type="ARBA" id="ARBA00022692"/>
    </source>
</evidence>
<dbReference type="Pfam" id="PF00028">
    <property type="entry name" value="Cadherin"/>
    <property type="match status" value="6"/>
</dbReference>
<keyword evidence="4 13" id="KW-0732">Signal</keyword>
<dbReference type="InterPro" id="IPR015919">
    <property type="entry name" value="Cadherin-like_sf"/>
</dbReference>
<dbReference type="FunFam" id="2.60.40.60:FF:000004">
    <property type="entry name" value="Protocadherin 1 gamma 2"/>
    <property type="match status" value="1"/>
</dbReference>
<evidence type="ECO:0000313" key="16">
    <source>
        <dbReference type="Proteomes" id="UP000245119"/>
    </source>
</evidence>
<dbReference type="FunFam" id="2.60.40.60:FF:000094">
    <property type="entry name" value="protocadherin gamma-C4 isoform X2"/>
    <property type="match status" value="1"/>
</dbReference>
<name>A0A2T7PL37_POMCA</name>
<dbReference type="Gene3D" id="2.60.40.60">
    <property type="entry name" value="Cadherins"/>
    <property type="match status" value="6"/>
</dbReference>
<feature type="domain" description="Cadherin" evidence="14">
    <location>
        <begin position="528"/>
        <end position="633"/>
    </location>
</feature>
<dbReference type="PRINTS" id="PR00205">
    <property type="entry name" value="CADHERIN"/>
</dbReference>
<evidence type="ECO:0000256" key="2">
    <source>
        <dbReference type="ARBA" id="ARBA00022475"/>
    </source>
</evidence>
<keyword evidence="10" id="KW-0325">Glycoprotein</keyword>
<reference evidence="15 16" key="1">
    <citation type="submission" date="2018-04" db="EMBL/GenBank/DDBJ databases">
        <title>The genome of golden apple snail Pomacea canaliculata provides insight into stress tolerance and invasive adaptation.</title>
        <authorList>
            <person name="Liu C."/>
            <person name="Liu B."/>
            <person name="Ren Y."/>
            <person name="Zhang Y."/>
            <person name="Wang H."/>
            <person name="Li S."/>
            <person name="Jiang F."/>
            <person name="Yin L."/>
            <person name="Zhang G."/>
            <person name="Qian W."/>
            <person name="Fan W."/>
        </authorList>
    </citation>
    <scope>NUCLEOTIDE SEQUENCE [LARGE SCALE GENOMIC DNA]</scope>
    <source>
        <strain evidence="15">SZHN2017</strain>
        <tissue evidence="15">Muscle</tissue>
    </source>
</reference>
<dbReference type="AlphaFoldDB" id="A0A2T7PL37"/>
<evidence type="ECO:0000256" key="1">
    <source>
        <dbReference type="ARBA" id="ARBA00004251"/>
    </source>
</evidence>
<evidence type="ECO:0000259" key="14">
    <source>
        <dbReference type="PROSITE" id="PS50268"/>
    </source>
</evidence>
<feature type="domain" description="Cadherin" evidence="14">
    <location>
        <begin position="208"/>
        <end position="321"/>
    </location>
</feature>
<feature type="chain" id="PRO_5015612332" description="Cadherin domain-containing protein" evidence="13">
    <location>
        <begin position="17"/>
        <end position="911"/>
    </location>
</feature>
<sequence>MLSLLFMIFLTSFSLRHSNLSANAQELIFEVLEEIPPSYLGNIGVKANLTSVLGQQELLALQYTIVDVSSSAHNPFSVSPTSGDLYTEKSLDREGLCGTTSVCTTPVETTFALPTANDVDVDERHKVQRYTLEPKIDTFNLNVLAYETLSGEHRLSVFLRISQPLDREVNQLYSFSLIAFDGGSPIKTATLPITVNVLDENDNEPVFDHAQYTRVLTEGTPTDSVALVVNARDLDEGDNGRISFHISDTSDTSIKSLFSVKEDTGVITVIGLLGTRGGNTYDFEVLARDAGIPQLSSTCRVIIEIQDTRNDKPEMEVKPLFSHSGAAVVPESAAIGKVTALLTVVDHDSDRNGLVNCNLDNPRFSLQTLELNEYKIIVAQPLDREKETNYTVVITCRDGGKPPLSTEKVLRIEISDSNDNPPVFSSKNYFFSVDENEVVGTWVGSVTATDADFGANSRIVYSMENNGETFTIDTMLGDIYTTRFLDREDKPKYVFIAYAWDSSPSPLTSTTTVVINVGDKNDLRPVFASSSYIFQVQERTPIGTVIGHVTATDGDIGLNAQVEYYMVTSRLIPRMPIGVNASGVIMVSGELDYEVSSMYTFVIAAVDLGLLPQNSSIHVTVNVIDKNDHSPVISFPNVDNPTVTIALDTAPGSEVAKIVAYDLDSGTNGDLTYTISVRNGSNLFVVDPLTGVISLGHQILPSDIRSYDLVVNVRDNGIPQMTQQALLHIEVVSSDEVKQIDLNMKIVIALVCITLALALAVLTTLLLIRYFDRQRKAATERHKHSIINKAKYNACTDMEQEATAASTLFIPQKDQNTLASGGINITKKIVTFEKDKTYGEAKDCEEQDIPKPPAKKVSRETLWVECTSAGNFSTFKPPPKPKILEEQQQICLCTVMKANGSSALFAAHVCL</sequence>
<gene>
    <name evidence="15" type="ORF">C0Q70_05404</name>
</gene>
<dbReference type="EMBL" id="PZQS01000003">
    <property type="protein sequence ID" value="PVD34141.1"/>
    <property type="molecule type" value="Genomic_DNA"/>
</dbReference>
<comment type="subcellular location">
    <subcellularLocation>
        <location evidence="1">Cell membrane</location>
        <topology evidence="1">Single-pass type I membrane protein</topology>
    </subcellularLocation>
</comment>
<feature type="domain" description="Cadherin" evidence="14">
    <location>
        <begin position="329"/>
        <end position="424"/>
    </location>
</feature>
<dbReference type="PANTHER" id="PTHR24026:SF126">
    <property type="entry name" value="PROTOCADHERIN FAT 4"/>
    <property type="match status" value="1"/>
</dbReference>
<evidence type="ECO:0000256" key="12">
    <source>
        <dbReference type="SAM" id="Phobius"/>
    </source>
</evidence>
<evidence type="ECO:0000256" key="9">
    <source>
        <dbReference type="ARBA" id="ARBA00023136"/>
    </source>
</evidence>
<keyword evidence="5" id="KW-0677">Repeat</keyword>
<dbReference type="CDD" id="cd11304">
    <property type="entry name" value="Cadherin_repeat"/>
    <property type="match status" value="6"/>
</dbReference>
<dbReference type="FunFam" id="2.60.40.60:FF:000092">
    <property type="entry name" value="Protocadherin 8"/>
    <property type="match status" value="1"/>
</dbReference>
<dbReference type="OrthoDB" id="6252479at2759"/>
<feature type="domain" description="Cadherin" evidence="14">
    <location>
        <begin position="115"/>
        <end position="207"/>
    </location>
</feature>
<dbReference type="PROSITE" id="PS00232">
    <property type="entry name" value="CADHERIN_1"/>
    <property type="match status" value="3"/>
</dbReference>
<dbReference type="Proteomes" id="UP000245119">
    <property type="component" value="Linkage Group LG3"/>
</dbReference>
<protein>
    <recommendedName>
        <fullName evidence="14">Cadherin domain-containing protein</fullName>
    </recommendedName>
</protein>
<feature type="transmembrane region" description="Helical" evidence="12">
    <location>
        <begin position="746"/>
        <end position="768"/>
    </location>
</feature>
<keyword evidence="2" id="KW-1003">Cell membrane</keyword>
<keyword evidence="7" id="KW-0130">Cell adhesion</keyword>
<evidence type="ECO:0000256" key="13">
    <source>
        <dbReference type="SAM" id="SignalP"/>
    </source>
</evidence>
<evidence type="ECO:0000256" key="5">
    <source>
        <dbReference type="ARBA" id="ARBA00022737"/>
    </source>
</evidence>
<evidence type="ECO:0000256" key="10">
    <source>
        <dbReference type="ARBA" id="ARBA00023180"/>
    </source>
</evidence>
<dbReference type="GO" id="GO:0005886">
    <property type="term" value="C:plasma membrane"/>
    <property type="evidence" value="ECO:0007669"/>
    <property type="project" value="UniProtKB-SubCell"/>
</dbReference>
<evidence type="ECO:0000313" key="15">
    <source>
        <dbReference type="EMBL" id="PVD34141.1"/>
    </source>
</evidence>
<feature type="domain" description="Cadherin" evidence="14">
    <location>
        <begin position="425"/>
        <end position="527"/>
    </location>
</feature>
<dbReference type="InterPro" id="IPR020894">
    <property type="entry name" value="Cadherin_CS"/>
</dbReference>
<keyword evidence="6 11" id="KW-0106">Calcium</keyword>
<dbReference type="PANTHER" id="PTHR24026">
    <property type="entry name" value="FAT ATYPICAL CADHERIN-RELATED"/>
    <property type="match status" value="1"/>
</dbReference>
<organism evidence="15 16">
    <name type="scientific">Pomacea canaliculata</name>
    <name type="common">Golden apple snail</name>
    <dbReference type="NCBI Taxonomy" id="400727"/>
    <lineage>
        <taxon>Eukaryota</taxon>
        <taxon>Metazoa</taxon>
        <taxon>Spiralia</taxon>
        <taxon>Lophotrochozoa</taxon>
        <taxon>Mollusca</taxon>
        <taxon>Gastropoda</taxon>
        <taxon>Caenogastropoda</taxon>
        <taxon>Architaenioglossa</taxon>
        <taxon>Ampullarioidea</taxon>
        <taxon>Ampullariidae</taxon>
        <taxon>Pomacea</taxon>
    </lineage>
</organism>
<keyword evidence="8 12" id="KW-1133">Transmembrane helix</keyword>
<evidence type="ECO:0000256" key="11">
    <source>
        <dbReference type="PROSITE-ProRule" id="PRU00043"/>
    </source>
</evidence>
<dbReference type="SUPFAM" id="SSF49313">
    <property type="entry name" value="Cadherin-like"/>
    <property type="match status" value="6"/>
</dbReference>
<evidence type="ECO:0000256" key="8">
    <source>
        <dbReference type="ARBA" id="ARBA00022989"/>
    </source>
</evidence>
<dbReference type="InterPro" id="IPR002126">
    <property type="entry name" value="Cadherin-like_dom"/>
</dbReference>
<accession>A0A2T7PL37</accession>
<dbReference type="GO" id="GO:0005509">
    <property type="term" value="F:calcium ion binding"/>
    <property type="evidence" value="ECO:0007669"/>
    <property type="project" value="UniProtKB-UniRule"/>
</dbReference>
<comment type="caution">
    <text evidence="15">The sequence shown here is derived from an EMBL/GenBank/DDBJ whole genome shotgun (WGS) entry which is preliminary data.</text>
</comment>
<keyword evidence="3 12" id="KW-0812">Transmembrane</keyword>